<evidence type="ECO:0000313" key="3">
    <source>
        <dbReference type="EMBL" id="CAD7225792.1"/>
    </source>
</evidence>
<feature type="compositionally biased region" description="Basic and acidic residues" evidence="1">
    <location>
        <begin position="151"/>
        <end position="160"/>
    </location>
</feature>
<feature type="compositionally biased region" description="Basic and acidic residues" evidence="1">
    <location>
        <begin position="120"/>
        <end position="144"/>
    </location>
</feature>
<feature type="region of interest" description="Disordered" evidence="1">
    <location>
        <begin position="60"/>
        <end position="100"/>
    </location>
</feature>
<sequence>MASITWGFAGSQREMRIVLGSSVGLFSWSLPAAILLLWTCVTAIPAEDDESIRSALRKLEEARHEEEDPRYSDPNDSSARSKRAQKKEPTNEASEQKLVDTLRQLLPDEIKRLARDILEDQDEEKASSKSEYLSRRNTQRPRDMPEEDDTQTEHKDPKDLPLENIILKRLLERLLERRVEQEFLRHRPRKDPASKRMDGLGKILQRFALRLEPRSHVGRNSQREEGDRLQEPEDEPDDRRSLFDLIRKRLLDSRRI</sequence>
<proteinExistence type="predicted"/>
<protein>
    <submittedName>
        <fullName evidence="3">Uncharacterized protein</fullName>
    </submittedName>
</protein>
<gene>
    <name evidence="3" type="ORF">CTOB1V02_LOCUS3724</name>
</gene>
<keyword evidence="2" id="KW-1133">Transmembrane helix</keyword>
<accession>A0A7R8ZMU3</accession>
<feature type="transmembrane region" description="Helical" evidence="2">
    <location>
        <begin position="17"/>
        <end position="38"/>
    </location>
</feature>
<name>A0A7R8ZMU3_9CRUS</name>
<evidence type="ECO:0000256" key="1">
    <source>
        <dbReference type="SAM" id="MobiDB-lite"/>
    </source>
</evidence>
<organism evidence="3">
    <name type="scientific">Cyprideis torosa</name>
    <dbReference type="NCBI Taxonomy" id="163714"/>
    <lineage>
        <taxon>Eukaryota</taxon>
        <taxon>Metazoa</taxon>
        <taxon>Ecdysozoa</taxon>
        <taxon>Arthropoda</taxon>
        <taxon>Crustacea</taxon>
        <taxon>Oligostraca</taxon>
        <taxon>Ostracoda</taxon>
        <taxon>Podocopa</taxon>
        <taxon>Podocopida</taxon>
        <taxon>Cytherocopina</taxon>
        <taxon>Cytheroidea</taxon>
        <taxon>Cytherideidae</taxon>
        <taxon>Cyprideis</taxon>
    </lineage>
</organism>
<dbReference type="EMBL" id="OB660665">
    <property type="protein sequence ID" value="CAD7225792.1"/>
    <property type="molecule type" value="Genomic_DNA"/>
</dbReference>
<evidence type="ECO:0000256" key="2">
    <source>
        <dbReference type="SAM" id="Phobius"/>
    </source>
</evidence>
<keyword evidence="2" id="KW-0472">Membrane</keyword>
<keyword evidence="2" id="KW-0812">Transmembrane</keyword>
<feature type="region of interest" description="Disordered" evidence="1">
    <location>
        <begin position="120"/>
        <end position="160"/>
    </location>
</feature>
<reference evidence="3" key="1">
    <citation type="submission" date="2020-11" db="EMBL/GenBank/DDBJ databases">
        <authorList>
            <person name="Tran Van P."/>
        </authorList>
    </citation>
    <scope>NUCLEOTIDE SEQUENCE</scope>
</reference>
<feature type="region of interest" description="Disordered" evidence="1">
    <location>
        <begin position="212"/>
        <end position="240"/>
    </location>
</feature>
<dbReference type="AlphaFoldDB" id="A0A7R8ZMU3"/>
<feature type="compositionally biased region" description="Basic and acidic residues" evidence="1">
    <location>
        <begin position="60"/>
        <end position="73"/>
    </location>
</feature>
<feature type="compositionally biased region" description="Basic and acidic residues" evidence="1">
    <location>
        <begin position="86"/>
        <end position="100"/>
    </location>
</feature>